<proteinExistence type="predicted"/>
<dbReference type="Proteomes" id="UP000694308">
    <property type="component" value="Unassembled WGS sequence"/>
</dbReference>
<gene>
    <name evidence="1" type="ORF">I6U48_24625</name>
</gene>
<evidence type="ECO:0000313" key="1">
    <source>
        <dbReference type="EMBL" id="MBV7276079.1"/>
    </source>
</evidence>
<keyword evidence="2" id="KW-1185">Reference proteome</keyword>
<comment type="caution">
    <text evidence="1">The sequence shown here is derived from an EMBL/GenBank/DDBJ whole genome shotgun (WGS) entry which is preliminary data.</text>
</comment>
<sequence>MGPRKNNLNFQMRIRDEIAIMIPAGTWHNIINTGSMPLKLYSIYAPPQASKGHSSKN</sequence>
<accession>A0A949X496</accession>
<name>A0A949X496_9CLOT</name>
<evidence type="ECO:0008006" key="3">
    <source>
        <dbReference type="Google" id="ProtNLM"/>
    </source>
</evidence>
<dbReference type="EMBL" id="JAEEGC010000153">
    <property type="protein sequence ID" value="MBV7276079.1"/>
    <property type="molecule type" value="Genomic_DNA"/>
</dbReference>
<dbReference type="AlphaFoldDB" id="A0A949X496"/>
<organism evidence="1 2">
    <name type="scientific">Clostridium thailandense</name>
    <dbReference type="NCBI Taxonomy" id="2794346"/>
    <lineage>
        <taxon>Bacteria</taxon>
        <taxon>Bacillati</taxon>
        <taxon>Bacillota</taxon>
        <taxon>Clostridia</taxon>
        <taxon>Eubacteriales</taxon>
        <taxon>Clostridiaceae</taxon>
        <taxon>Clostridium</taxon>
    </lineage>
</organism>
<reference evidence="1" key="1">
    <citation type="submission" date="2020-12" db="EMBL/GenBank/DDBJ databases">
        <title>Clostridium thailandense sp. nov., a novel acetogenic bacterium isolated from peat land soil in Thailand.</title>
        <authorList>
            <person name="Chaikitkaew S."/>
            <person name="Birkeland N.K."/>
        </authorList>
    </citation>
    <scope>NUCLEOTIDE SEQUENCE</scope>
    <source>
        <strain evidence="1">PL3</strain>
    </source>
</reference>
<protein>
    <recommendedName>
        <fullName evidence="3">Cupin domain-containing protein</fullName>
    </recommendedName>
</protein>
<evidence type="ECO:0000313" key="2">
    <source>
        <dbReference type="Proteomes" id="UP000694308"/>
    </source>
</evidence>